<name>W7X6A1_TETTS</name>
<dbReference type="PIRSF" id="PIRSF026991">
    <property type="entry name" value="Mnd1"/>
    <property type="match status" value="1"/>
</dbReference>
<dbReference type="OrthoDB" id="273345at2759"/>
<dbReference type="InterPro" id="IPR040453">
    <property type="entry name" value="Mnd1_HTH"/>
</dbReference>
<dbReference type="GO" id="GO:0003690">
    <property type="term" value="F:double-stranded DNA binding"/>
    <property type="evidence" value="ECO:0007669"/>
    <property type="project" value="InterPro"/>
</dbReference>
<dbReference type="InterPro" id="IPR005647">
    <property type="entry name" value="Mnd1"/>
</dbReference>
<dbReference type="EMBL" id="GG662449">
    <property type="protein sequence ID" value="EWS71873.1"/>
    <property type="molecule type" value="Genomic_DNA"/>
</dbReference>
<dbReference type="FunCoup" id="W7X6A1">
    <property type="interactions" value="93"/>
</dbReference>
<evidence type="ECO:0000259" key="7">
    <source>
        <dbReference type="Pfam" id="PF03962"/>
    </source>
</evidence>
<gene>
    <name evidence="8" type="ORF">TTHERM_000300659</name>
</gene>
<dbReference type="AlphaFoldDB" id="W7X6A1"/>
<dbReference type="GO" id="GO:0007131">
    <property type="term" value="P:reciprocal meiotic recombination"/>
    <property type="evidence" value="ECO:0007669"/>
    <property type="project" value="InterPro"/>
</dbReference>
<evidence type="ECO:0000256" key="5">
    <source>
        <dbReference type="PIRNR" id="PIRNR026991"/>
    </source>
</evidence>
<evidence type="ECO:0000256" key="3">
    <source>
        <dbReference type="ARBA" id="ARBA00023054"/>
    </source>
</evidence>
<sequence>MKRVKGLSAQEKQKAILEIFFETRDIFNKEEIEKEAKKKRINNPQDVQDILKVLVQDNLINKDKVGIGSFFWSFPNEKKEEMVKVINGLDEKMIQLNQKIQETEIKIQMEQSLRTSDDRDDLLSQHQNLKKTVEQKLKQVNLLKRNDPKRVQEMKNKIEQYRILANLWGDNIEALLSFLKKKFYMNAQDLKNYKEVFEIDQEIEYIESV</sequence>
<organism evidence="8 9">
    <name type="scientific">Tetrahymena thermophila (strain SB210)</name>
    <dbReference type="NCBI Taxonomy" id="312017"/>
    <lineage>
        <taxon>Eukaryota</taxon>
        <taxon>Sar</taxon>
        <taxon>Alveolata</taxon>
        <taxon>Ciliophora</taxon>
        <taxon>Intramacronucleata</taxon>
        <taxon>Oligohymenophorea</taxon>
        <taxon>Hymenostomatida</taxon>
        <taxon>Tetrahymenina</taxon>
        <taxon>Tetrahymenidae</taxon>
        <taxon>Tetrahymena</taxon>
    </lineage>
</organism>
<dbReference type="Proteomes" id="UP000009168">
    <property type="component" value="Unassembled WGS sequence"/>
</dbReference>
<reference evidence="9" key="1">
    <citation type="journal article" date="2006" name="PLoS Biol.">
        <title>Macronuclear genome sequence of the ciliate Tetrahymena thermophila, a model eukaryote.</title>
        <authorList>
            <person name="Eisen J.A."/>
            <person name="Coyne R.S."/>
            <person name="Wu M."/>
            <person name="Wu D."/>
            <person name="Thiagarajan M."/>
            <person name="Wortman J.R."/>
            <person name="Badger J.H."/>
            <person name="Ren Q."/>
            <person name="Amedeo P."/>
            <person name="Jones K.M."/>
            <person name="Tallon L.J."/>
            <person name="Delcher A.L."/>
            <person name="Salzberg S.L."/>
            <person name="Silva J.C."/>
            <person name="Haas B.J."/>
            <person name="Majoros W.H."/>
            <person name="Farzad M."/>
            <person name="Carlton J.M."/>
            <person name="Smith R.K. Jr."/>
            <person name="Garg J."/>
            <person name="Pearlman R.E."/>
            <person name="Karrer K.M."/>
            <person name="Sun L."/>
            <person name="Manning G."/>
            <person name="Elde N.C."/>
            <person name="Turkewitz A.P."/>
            <person name="Asai D.J."/>
            <person name="Wilkes D.E."/>
            <person name="Wang Y."/>
            <person name="Cai H."/>
            <person name="Collins K."/>
            <person name="Stewart B.A."/>
            <person name="Lee S.R."/>
            <person name="Wilamowska K."/>
            <person name="Weinberg Z."/>
            <person name="Ruzzo W.L."/>
            <person name="Wloga D."/>
            <person name="Gaertig J."/>
            <person name="Frankel J."/>
            <person name="Tsao C.-C."/>
            <person name="Gorovsky M.A."/>
            <person name="Keeling P.J."/>
            <person name="Waller R.F."/>
            <person name="Patron N.J."/>
            <person name="Cherry J.M."/>
            <person name="Stover N.A."/>
            <person name="Krieger C.J."/>
            <person name="del Toro C."/>
            <person name="Ryder H.F."/>
            <person name="Williamson S.C."/>
            <person name="Barbeau R.A."/>
            <person name="Hamilton E.P."/>
            <person name="Orias E."/>
        </authorList>
    </citation>
    <scope>NUCLEOTIDE SEQUENCE [LARGE SCALE GENOMIC DNA]</scope>
    <source>
        <strain evidence="9">SB210</strain>
    </source>
</reference>
<keyword evidence="9" id="KW-1185">Reference proteome</keyword>
<dbReference type="GO" id="GO:0005634">
    <property type="term" value="C:nucleus"/>
    <property type="evidence" value="ECO:0007669"/>
    <property type="project" value="UniProtKB-SubCell"/>
</dbReference>
<feature type="coiled-coil region" evidence="6">
    <location>
        <begin position="79"/>
        <end position="146"/>
    </location>
</feature>
<evidence type="ECO:0000256" key="4">
    <source>
        <dbReference type="ARBA" id="ARBA00023242"/>
    </source>
</evidence>
<dbReference type="GeneID" id="24438296"/>
<keyword evidence="3 6" id="KW-0175">Coiled coil</keyword>
<evidence type="ECO:0000256" key="1">
    <source>
        <dbReference type="ARBA" id="ARBA00004123"/>
    </source>
</evidence>
<accession>W7X6A1</accession>
<comment type="similarity">
    <text evidence="2 5">Belongs to the MND1 family.</text>
</comment>
<evidence type="ECO:0000256" key="6">
    <source>
        <dbReference type="SAM" id="Coils"/>
    </source>
</evidence>
<dbReference type="KEGG" id="tet:TTHERM_000300659"/>
<feature type="domain" description="Mnd1 HTH" evidence="7">
    <location>
        <begin position="16"/>
        <end position="75"/>
    </location>
</feature>
<dbReference type="Pfam" id="PF03962">
    <property type="entry name" value="Mnd1"/>
    <property type="match status" value="1"/>
</dbReference>
<evidence type="ECO:0000256" key="2">
    <source>
        <dbReference type="ARBA" id="ARBA00005981"/>
    </source>
</evidence>
<dbReference type="InParanoid" id="W7X6A1"/>
<evidence type="ECO:0000313" key="8">
    <source>
        <dbReference type="EMBL" id="EWS71873.1"/>
    </source>
</evidence>
<evidence type="ECO:0000313" key="9">
    <source>
        <dbReference type="Proteomes" id="UP000009168"/>
    </source>
</evidence>
<protein>
    <submittedName>
        <fullName evidence="8">Mnd1 family protein</fullName>
    </submittedName>
</protein>
<comment type="function">
    <text evidence="5">Required for proper homologous chromosome pairing and efficient cross-over and intragenic recombination during meiosis.</text>
</comment>
<dbReference type="SMR" id="W7X6A1"/>
<proteinExistence type="inferred from homology"/>
<dbReference type="STRING" id="312017.W7X6A1"/>
<keyword evidence="4 5" id="KW-0539">Nucleus</keyword>
<comment type="subcellular location">
    <subcellularLocation>
        <location evidence="1 5">Nucleus</location>
    </subcellularLocation>
</comment>
<dbReference type="RefSeq" id="XP_012655617.1">
    <property type="nucleotide sequence ID" value="XM_012800163.1"/>
</dbReference>